<gene>
    <name evidence="11" type="ORF">BJP25_09340</name>
</gene>
<dbReference type="PANTHER" id="PTHR42711">
    <property type="entry name" value="ABC TRANSPORTER ATP-BINDING PROTEIN"/>
    <property type="match status" value="1"/>
</dbReference>
<evidence type="ECO:0000256" key="4">
    <source>
        <dbReference type="ARBA" id="ARBA00022741"/>
    </source>
</evidence>
<dbReference type="STRING" id="1193682.BJP25_09340"/>
<accession>A0A1Q9LS58</accession>
<reference evidence="11 12" key="1">
    <citation type="submission" date="2016-10" db="EMBL/GenBank/DDBJ databases">
        <title>The Draft Genome Sequence of Actinokineospora bangkokensis 44EHWT reveals the biosynthetic pathway of antifungal compounds Thailandins with unusual extender unit butylmalonyl-CoA.</title>
        <authorList>
            <person name="Greule A."/>
            <person name="Intra B."/>
            <person name="Flemming S."/>
            <person name="Rommel M.G."/>
            <person name="Panbangred W."/>
            <person name="Bechthold A."/>
        </authorList>
    </citation>
    <scope>NUCLEOTIDE SEQUENCE [LARGE SCALE GENOMIC DNA]</scope>
    <source>
        <strain evidence="11 12">44EHW</strain>
    </source>
</reference>
<feature type="domain" description="ABC transporter" evidence="10">
    <location>
        <begin position="5"/>
        <end position="235"/>
    </location>
</feature>
<dbReference type="Gene3D" id="3.40.50.300">
    <property type="entry name" value="P-loop containing nucleotide triphosphate hydrolases"/>
    <property type="match status" value="1"/>
</dbReference>
<keyword evidence="8" id="KW-0046">Antibiotic resistance</keyword>
<keyword evidence="5 11" id="KW-0067">ATP-binding</keyword>
<dbReference type="InterPro" id="IPR050763">
    <property type="entry name" value="ABC_transporter_ATP-binding"/>
</dbReference>
<dbReference type="GO" id="GO:0005524">
    <property type="term" value="F:ATP binding"/>
    <property type="evidence" value="ECO:0007669"/>
    <property type="project" value="UniProtKB-KW"/>
</dbReference>
<evidence type="ECO:0000256" key="7">
    <source>
        <dbReference type="ARBA" id="ARBA00023136"/>
    </source>
</evidence>
<dbReference type="SUPFAM" id="SSF52540">
    <property type="entry name" value="P-loop containing nucleoside triphosphate hydrolases"/>
    <property type="match status" value="1"/>
</dbReference>
<evidence type="ECO:0000313" key="11">
    <source>
        <dbReference type="EMBL" id="OLR94824.1"/>
    </source>
</evidence>
<evidence type="ECO:0000259" key="10">
    <source>
        <dbReference type="PROSITE" id="PS50893"/>
    </source>
</evidence>
<keyword evidence="4" id="KW-0547">Nucleotide-binding</keyword>
<evidence type="ECO:0000256" key="3">
    <source>
        <dbReference type="ARBA" id="ARBA00022475"/>
    </source>
</evidence>
<evidence type="ECO:0000256" key="6">
    <source>
        <dbReference type="ARBA" id="ARBA00022967"/>
    </source>
</evidence>
<comment type="caution">
    <text evidence="11">The sequence shown here is derived from an EMBL/GenBank/DDBJ whole genome shotgun (WGS) entry which is preliminary data.</text>
</comment>
<evidence type="ECO:0000256" key="1">
    <source>
        <dbReference type="ARBA" id="ARBA00004202"/>
    </source>
</evidence>
<comment type="subcellular location">
    <subcellularLocation>
        <location evidence="1">Cell membrane</location>
        <topology evidence="1">Peripheral membrane protein</topology>
    </subcellularLocation>
</comment>
<dbReference type="NCBIfam" id="TIGR01188">
    <property type="entry name" value="drrA"/>
    <property type="match status" value="1"/>
</dbReference>
<dbReference type="SMART" id="SM00382">
    <property type="entry name" value="AAA"/>
    <property type="match status" value="1"/>
</dbReference>
<dbReference type="InterPro" id="IPR027417">
    <property type="entry name" value="P-loop_NTPase"/>
</dbReference>
<keyword evidence="3" id="KW-1003">Cell membrane</keyword>
<protein>
    <submittedName>
        <fullName evidence="11">Daunorubicin/doxorubicin resistance ABC transporter ATP-binding protein DrrA</fullName>
    </submittedName>
</protein>
<dbReference type="Pfam" id="PF00005">
    <property type="entry name" value="ABC_tran"/>
    <property type="match status" value="1"/>
</dbReference>
<dbReference type="RefSeq" id="WP_075973392.1">
    <property type="nucleotide sequence ID" value="NZ_MKQR01000006.1"/>
</dbReference>
<evidence type="ECO:0000256" key="5">
    <source>
        <dbReference type="ARBA" id="ARBA00022840"/>
    </source>
</evidence>
<organism evidence="11 12">
    <name type="scientific">Actinokineospora bangkokensis</name>
    <dbReference type="NCBI Taxonomy" id="1193682"/>
    <lineage>
        <taxon>Bacteria</taxon>
        <taxon>Bacillati</taxon>
        <taxon>Actinomycetota</taxon>
        <taxon>Actinomycetes</taxon>
        <taxon>Pseudonocardiales</taxon>
        <taxon>Pseudonocardiaceae</taxon>
        <taxon>Actinokineospora</taxon>
    </lineage>
</organism>
<name>A0A1Q9LS58_9PSEU</name>
<dbReference type="GO" id="GO:0043215">
    <property type="term" value="P:daunorubicin transport"/>
    <property type="evidence" value="ECO:0007669"/>
    <property type="project" value="InterPro"/>
</dbReference>
<dbReference type="GO" id="GO:0005886">
    <property type="term" value="C:plasma membrane"/>
    <property type="evidence" value="ECO:0007669"/>
    <property type="project" value="UniProtKB-SubCell"/>
</dbReference>
<keyword evidence="7" id="KW-0472">Membrane</keyword>
<dbReference type="PROSITE" id="PS50893">
    <property type="entry name" value="ABC_TRANSPORTER_2"/>
    <property type="match status" value="1"/>
</dbReference>
<keyword evidence="2" id="KW-0813">Transport</keyword>
<dbReference type="InterPro" id="IPR003439">
    <property type="entry name" value="ABC_transporter-like_ATP-bd"/>
</dbReference>
<evidence type="ECO:0000256" key="9">
    <source>
        <dbReference type="ARBA" id="ARBA00049985"/>
    </source>
</evidence>
<dbReference type="GO" id="GO:0046677">
    <property type="term" value="P:response to antibiotic"/>
    <property type="evidence" value="ECO:0007669"/>
    <property type="project" value="UniProtKB-KW"/>
</dbReference>
<dbReference type="GO" id="GO:0016887">
    <property type="term" value="F:ATP hydrolysis activity"/>
    <property type="evidence" value="ECO:0007669"/>
    <property type="project" value="InterPro"/>
</dbReference>
<evidence type="ECO:0000256" key="8">
    <source>
        <dbReference type="ARBA" id="ARBA00023251"/>
    </source>
</evidence>
<keyword evidence="12" id="KW-1185">Reference proteome</keyword>
<evidence type="ECO:0000256" key="2">
    <source>
        <dbReference type="ARBA" id="ARBA00022448"/>
    </source>
</evidence>
<dbReference type="AlphaFoldDB" id="A0A1Q9LS58"/>
<proteinExistence type="inferred from homology"/>
<sequence>MPDAIVAEGLRKRFGDVPALDGLDMVVPAGTVTGLLGPNGAGKSTAVRLLTTLVAPDGGRAEVAGLDVVRDAARVREVISLAGQHAAVDANLTGRENLVLVGRLLHLGKSAARDRAKQLLERFDLLGVADRRAKDYSGGTRRRLDLAAALVRTPQVLFLDEPTTGLDTRSRGDLWDTIGELVSGGMSLLLTTQYLEEADRLADDIVVVDHGTVVATGTPRELKARVSGERLEVTVAPGTAPGLVRTLLAPVGSGPVTADEEGTGFDVPVDDGVDALVAGVRALRGAGITVTGAGLRTPTLDDVFLALTDRPAAAATEAPAPTATPEVIA</sequence>
<dbReference type="InterPro" id="IPR005894">
    <property type="entry name" value="DrrA"/>
</dbReference>
<evidence type="ECO:0000313" key="12">
    <source>
        <dbReference type="Proteomes" id="UP000186040"/>
    </source>
</evidence>
<dbReference type="GO" id="GO:1900753">
    <property type="term" value="P:doxorubicin transport"/>
    <property type="evidence" value="ECO:0007669"/>
    <property type="project" value="InterPro"/>
</dbReference>
<dbReference type="EMBL" id="MKQR01000006">
    <property type="protein sequence ID" value="OLR94824.1"/>
    <property type="molecule type" value="Genomic_DNA"/>
</dbReference>
<dbReference type="PANTHER" id="PTHR42711:SF19">
    <property type="entry name" value="DOXORUBICIN RESISTANCE ATP-BINDING PROTEIN DRRA"/>
    <property type="match status" value="1"/>
</dbReference>
<comment type="similarity">
    <text evidence="9">Belongs to the ABC transporter superfamily. Drug exporter-1 (DrugE1) (TC 3.A.1.105) family.</text>
</comment>
<dbReference type="InterPro" id="IPR003593">
    <property type="entry name" value="AAA+_ATPase"/>
</dbReference>
<keyword evidence="6" id="KW-1278">Translocase</keyword>
<dbReference type="Proteomes" id="UP000186040">
    <property type="component" value="Unassembled WGS sequence"/>
</dbReference>
<dbReference type="OrthoDB" id="9804819at2"/>